<gene>
    <name evidence="1" type="ORF">SPELUC_LOCUS4945</name>
</gene>
<name>A0ACA9LU81_9GLOM</name>
<comment type="caution">
    <text evidence="1">The sequence shown here is derived from an EMBL/GenBank/DDBJ whole genome shotgun (WGS) entry which is preliminary data.</text>
</comment>
<proteinExistence type="predicted"/>
<protein>
    <submittedName>
        <fullName evidence="1">5785_t:CDS:1</fullName>
    </submittedName>
</protein>
<keyword evidence="2" id="KW-1185">Reference proteome</keyword>
<evidence type="ECO:0000313" key="1">
    <source>
        <dbReference type="EMBL" id="CAG8544501.1"/>
    </source>
</evidence>
<sequence length="105" mass="12164">MSQISFAVAHKRCVSSLYRRALKTSLDWCVDREAWRHKALEIRARFDANKHVNSIKHLRALLESAENELEKYRHPDPYRYPTAPGGTKWERNIPPPSDATIQGAH</sequence>
<dbReference type="EMBL" id="CAJVPW010004729">
    <property type="protein sequence ID" value="CAG8544501.1"/>
    <property type="molecule type" value="Genomic_DNA"/>
</dbReference>
<evidence type="ECO:0000313" key="2">
    <source>
        <dbReference type="Proteomes" id="UP000789366"/>
    </source>
</evidence>
<reference evidence="1" key="1">
    <citation type="submission" date="2021-06" db="EMBL/GenBank/DDBJ databases">
        <authorList>
            <person name="Kallberg Y."/>
            <person name="Tangrot J."/>
            <person name="Rosling A."/>
        </authorList>
    </citation>
    <scope>NUCLEOTIDE SEQUENCE</scope>
    <source>
        <strain evidence="1">28 12/20/2015</strain>
    </source>
</reference>
<dbReference type="Proteomes" id="UP000789366">
    <property type="component" value="Unassembled WGS sequence"/>
</dbReference>
<accession>A0ACA9LU81</accession>
<organism evidence="1 2">
    <name type="scientific">Cetraspora pellucida</name>
    <dbReference type="NCBI Taxonomy" id="1433469"/>
    <lineage>
        <taxon>Eukaryota</taxon>
        <taxon>Fungi</taxon>
        <taxon>Fungi incertae sedis</taxon>
        <taxon>Mucoromycota</taxon>
        <taxon>Glomeromycotina</taxon>
        <taxon>Glomeromycetes</taxon>
        <taxon>Diversisporales</taxon>
        <taxon>Gigasporaceae</taxon>
        <taxon>Cetraspora</taxon>
    </lineage>
</organism>